<sequence>MGRKVLLVDDDPIANMINNELFKVSGYKVVAYTSPKKALEFLNTITASSEFIPEIIMLDINMPEMDGWEFLEAYQKTSFALDSDCRLYILTSSIAPEDQDRATTCPSVSGFISKPLTMEWIEKL</sequence>
<evidence type="ECO:0000313" key="5">
    <source>
        <dbReference type="Proteomes" id="UP000798808"/>
    </source>
</evidence>
<dbReference type="InterPro" id="IPR050595">
    <property type="entry name" value="Bact_response_regulator"/>
</dbReference>
<evidence type="ECO:0000256" key="2">
    <source>
        <dbReference type="PROSITE-ProRule" id="PRU00169"/>
    </source>
</evidence>
<dbReference type="EMBL" id="SMLW01000614">
    <property type="protein sequence ID" value="MTI27141.1"/>
    <property type="molecule type" value="Genomic_DNA"/>
</dbReference>
<organism evidence="4 5">
    <name type="scientific">Fulvivirga kasyanovii</name>
    <dbReference type="NCBI Taxonomy" id="396812"/>
    <lineage>
        <taxon>Bacteria</taxon>
        <taxon>Pseudomonadati</taxon>
        <taxon>Bacteroidota</taxon>
        <taxon>Cytophagia</taxon>
        <taxon>Cytophagales</taxon>
        <taxon>Fulvivirgaceae</taxon>
        <taxon>Fulvivirga</taxon>
    </lineage>
</organism>
<dbReference type="SUPFAM" id="SSF52172">
    <property type="entry name" value="CheY-like"/>
    <property type="match status" value="1"/>
</dbReference>
<dbReference type="InterPro" id="IPR011006">
    <property type="entry name" value="CheY-like_superfamily"/>
</dbReference>
<dbReference type="Proteomes" id="UP000798808">
    <property type="component" value="Unassembled WGS sequence"/>
</dbReference>
<evidence type="ECO:0000256" key="1">
    <source>
        <dbReference type="ARBA" id="ARBA00022553"/>
    </source>
</evidence>
<dbReference type="PROSITE" id="PS50110">
    <property type="entry name" value="RESPONSE_REGULATORY"/>
    <property type="match status" value="1"/>
</dbReference>
<proteinExistence type="predicted"/>
<keyword evidence="1 2" id="KW-0597">Phosphoprotein</keyword>
<dbReference type="Pfam" id="PF00072">
    <property type="entry name" value="Response_reg"/>
    <property type="match status" value="1"/>
</dbReference>
<dbReference type="SMART" id="SM00448">
    <property type="entry name" value="REC"/>
    <property type="match status" value="1"/>
</dbReference>
<evidence type="ECO:0000313" key="4">
    <source>
        <dbReference type="EMBL" id="MTI27141.1"/>
    </source>
</evidence>
<feature type="modified residue" description="4-aspartylphosphate" evidence="2">
    <location>
        <position position="59"/>
    </location>
</feature>
<name>A0ABW9RTC5_9BACT</name>
<dbReference type="PANTHER" id="PTHR44591">
    <property type="entry name" value="STRESS RESPONSE REGULATOR PROTEIN 1"/>
    <property type="match status" value="1"/>
</dbReference>
<keyword evidence="5" id="KW-1185">Reference proteome</keyword>
<dbReference type="PANTHER" id="PTHR44591:SF3">
    <property type="entry name" value="RESPONSE REGULATORY DOMAIN-CONTAINING PROTEIN"/>
    <property type="match status" value="1"/>
</dbReference>
<evidence type="ECO:0000259" key="3">
    <source>
        <dbReference type="PROSITE" id="PS50110"/>
    </source>
</evidence>
<gene>
    <name evidence="4" type="ORF">E1163_19460</name>
</gene>
<protein>
    <submittedName>
        <fullName evidence="4">Response regulator</fullName>
    </submittedName>
</protein>
<accession>A0ABW9RTC5</accession>
<dbReference type="Gene3D" id="3.40.50.2300">
    <property type="match status" value="1"/>
</dbReference>
<dbReference type="InterPro" id="IPR001789">
    <property type="entry name" value="Sig_transdc_resp-reg_receiver"/>
</dbReference>
<feature type="domain" description="Response regulatory" evidence="3">
    <location>
        <begin position="4"/>
        <end position="124"/>
    </location>
</feature>
<reference evidence="4 5" key="1">
    <citation type="submission" date="2019-02" db="EMBL/GenBank/DDBJ databases">
        <authorList>
            <person name="Goldberg S.R."/>
            <person name="Haltli B.A."/>
            <person name="Correa H."/>
            <person name="Russell K.G."/>
        </authorList>
    </citation>
    <scope>NUCLEOTIDE SEQUENCE [LARGE SCALE GENOMIC DNA]</scope>
    <source>
        <strain evidence="4 5">JCM 16186</strain>
    </source>
</reference>
<dbReference type="CDD" id="cd00156">
    <property type="entry name" value="REC"/>
    <property type="match status" value="1"/>
</dbReference>
<dbReference type="RefSeq" id="WP_155174145.1">
    <property type="nucleotide sequence ID" value="NZ_BAAAFL010000022.1"/>
</dbReference>
<comment type="caution">
    <text evidence="4">The sequence shown here is derived from an EMBL/GenBank/DDBJ whole genome shotgun (WGS) entry which is preliminary data.</text>
</comment>